<keyword evidence="4" id="KW-1185">Reference proteome</keyword>
<proteinExistence type="predicted"/>
<protein>
    <submittedName>
        <fullName evidence="3">RnfABCDGE type electron transport complex subunit D</fullName>
    </submittedName>
</protein>
<evidence type="ECO:0000313" key="3">
    <source>
        <dbReference type="EMBL" id="UFP96313.1"/>
    </source>
</evidence>
<dbReference type="EMBL" id="CP063845">
    <property type="protein sequence ID" value="UFP96313.1"/>
    <property type="molecule type" value="Genomic_DNA"/>
</dbReference>
<feature type="transmembrane region" description="Helical" evidence="2">
    <location>
        <begin position="93"/>
        <end position="111"/>
    </location>
</feature>
<evidence type="ECO:0000313" key="4">
    <source>
        <dbReference type="Proteomes" id="UP001054846"/>
    </source>
</evidence>
<keyword evidence="2" id="KW-0812">Transmembrane</keyword>
<keyword evidence="2" id="KW-0472">Membrane</keyword>
<feature type="transmembrane region" description="Helical" evidence="2">
    <location>
        <begin position="201"/>
        <end position="221"/>
    </location>
</feature>
<organism evidence="3 4">
    <name type="scientific">Gloeobacter morelensis MG652769</name>
    <dbReference type="NCBI Taxonomy" id="2781736"/>
    <lineage>
        <taxon>Bacteria</taxon>
        <taxon>Bacillati</taxon>
        <taxon>Cyanobacteriota</taxon>
        <taxon>Cyanophyceae</taxon>
        <taxon>Gloeobacterales</taxon>
        <taxon>Gloeobacteraceae</taxon>
        <taxon>Gloeobacter</taxon>
        <taxon>Gloeobacter morelensis</taxon>
    </lineage>
</organism>
<evidence type="ECO:0000256" key="1">
    <source>
        <dbReference type="SAM" id="MobiDB-lite"/>
    </source>
</evidence>
<dbReference type="RefSeq" id="WP_230843558.1">
    <property type="nucleotide sequence ID" value="NZ_CP063845.1"/>
</dbReference>
<feature type="region of interest" description="Disordered" evidence="1">
    <location>
        <begin position="1"/>
        <end position="22"/>
    </location>
</feature>
<name>A0ABY3PRF9_9CYAN</name>
<evidence type="ECO:0000256" key="2">
    <source>
        <dbReference type="SAM" id="Phobius"/>
    </source>
</evidence>
<accession>A0ABY3PRF9</accession>
<feature type="transmembrane region" description="Helical" evidence="2">
    <location>
        <begin position="227"/>
        <end position="246"/>
    </location>
</feature>
<dbReference type="Proteomes" id="UP001054846">
    <property type="component" value="Chromosome"/>
</dbReference>
<feature type="transmembrane region" description="Helical" evidence="2">
    <location>
        <begin position="53"/>
        <end position="73"/>
    </location>
</feature>
<reference evidence="3 4" key="1">
    <citation type="journal article" date="2021" name="Genome Biol. Evol.">
        <title>Complete Genome Sequencing of a Novel Gloeobacter Species from a Waterfall Cave in Mexico.</title>
        <authorList>
            <person name="Saw J.H."/>
            <person name="Cardona T."/>
            <person name="Montejano G."/>
        </authorList>
    </citation>
    <scope>NUCLEOTIDE SEQUENCE [LARGE SCALE GENOMIC DNA]</scope>
    <source>
        <strain evidence="3">MG652769</strain>
    </source>
</reference>
<keyword evidence="2" id="KW-1133">Transmembrane helix</keyword>
<feature type="transmembrane region" description="Helical" evidence="2">
    <location>
        <begin position="144"/>
        <end position="162"/>
    </location>
</feature>
<feature type="compositionally biased region" description="Low complexity" evidence="1">
    <location>
        <begin position="9"/>
        <end position="22"/>
    </location>
</feature>
<sequence length="321" mass="34640">MSGNLLLGSQTAAASPSKSAPTDPRLVGLRRFALTGTILTLLGHTILGFEVSWAYPLVSLFTAYAVEAIIEVVDAWARRRPVRFLNGSWQDKLDFFLPAHITAVSIALLIYANENLWPVAFAAAVAVASKTLFRAPFGKKTRHFLNPSNFGITVTILVFPWITTTPPYQFTENAMGAIDWLLPLVLLGLGGMLNAKNTLRIPLIGAWLAGFALQGIVRSLITDTPIAAALFPMTGTVFVLYTLYMCSDPGTTPSDPKGQVLFGFSLAATYGLLMSLHVPFGFFFALTLVCLVRGLGMYVQSWNERTERPGAPKAAVPASAG</sequence>
<feature type="transmembrane region" description="Helical" evidence="2">
    <location>
        <begin position="117"/>
        <end position="137"/>
    </location>
</feature>
<gene>
    <name evidence="3" type="ORF">ISF26_08930</name>
</gene>